<evidence type="ECO:0000313" key="2">
    <source>
        <dbReference type="Proteomes" id="UP001195483"/>
    </source>
</evidence>
<proteinExistence type="predicted"/>
<sequence length="97" mass="11035">MVKYREKYGVSRTKRIWISSGKIQNKQVFICGNIQTLKLEIVEVCPEVMETLGTGSDSLPRLKDHYAVIPSFCNVFRPTYLVVIISTLLRSNVQNDG</sequence>
<reference evidence="1" key="1">
    <citation type="journal article" date="2021" name="Genome Biol. Evol.">
        <title>A High-Quality Reference Genome for a Parasitic Bivalve with Doubly Uniparental Inheritance (Bivalvia: Unionida).</title>
        <authorList>
            <person name="Smith C.H."/>
        </authorList>
    </citation>
    <scope>NUCLEOTIDE SEQUENCE</scope>
    <source>
        <strain evidence="1">CHS0354</strain>
    </source>
</reference>
<evidence type="ECO:0000313" key="1">
    <source>
        <dbReference type="EMBL" id="KAK3580295.1"/>
    </source>
</evidence>
<dbReference type="AlphaFoldDB" id="A0AAE0RVH2"/>
<dbReference type="EMBL" id="JAEAOA010001417">
    <property type="protein sequence ID" value="KAK3580295.1"/>
    <property type="molecule type" value="Genomic_DNA"/>
</dbReference>
<comment type="caution">
    <text evidence="1">The sequence shown here is derived from an EMBL/GenBank/DDBJ whole genome shotgun (WGS) entry which is preliminary data.</text>
</comment>
<keyword evidence="2" id="KW-1185">Reference proteome</keyword>
<gene>
    <name evidence="1" type="ORF">CHS0354_023534</name>
</gene>
<reference evidence="1" key="3">
    <citation type="submission" date="2023-05" db="EMBL/GenBank/DDBJ databases">
        <authorList>
            <person name="Smith C.H."/>
        </authorList>
    </citation>
    <scope>NUCLEOTIDE SEQUENCE</scope>
    <source>
        <strain evidence="1">CHS0354</strain>
        <tissue evidence="1">Mantle</tissue>
    </source>
</reference>
<organism evidence="1 2">
    <name type="scientific">Potamilus streckersoni</name>
    <dbReference type="NCBI Taxonomy" id="2493646"/>
    <lineage>
        <taxon>Eukaryota</taxon>
        <taxon>Metazoa</taxon>
        <taxon>Spiralia</taxon>
        <taxon>Lophotrochozoa</taxon>
        <taxon>Mollusca</taxon>
        <taxon>Bivalvia</taxon>
        <taxon>Autobranchia</taxon>
        <taxon>Heteroconchia</taxon>
        <taxon>Palaeoheterodonta</taxon>
        <taxon>Unionida</taxon>
        <taxon>Unionoidea</taxon>
        <taxon>Unionidae</taxon>
        <taxon>Ambleminae</taxon>
        <taxon>Lampsilini</taxon>
        <taxon>Potamilus</taxon>
    </lineage>
</organism>
<protein>
    <submittedName>
        <fullName evidence="1">Uncharacterized protein</fullName>
    </submittedName>
</protein>
<name>A0AAE0RVH2_9BIVA</name>
<dbReference type="Proteomes" id="UP001195483">
    <property type="component" value="Unassembled WGS sequence"/>
</dbReference>
<reference evidence="1" key="2">
    <citation type="journal article" date="2021" name="Genome Biol. Evol.">
        <title>Developing a high-quality reference genome for a parasitic bivalve with doubly uniparental inheritance (Bivalvia: Unionida).</title>
        <authorList>
            <person name="Smith C.H."/>
        </authorList>
    </citation>
    <scope>NUCLEOTIDE SEQUENCE</scope>
    <source>
        <strain evidence="1">CHS0354</strain>
        <tissue evidence="1">Mantle</tissue>
    </source>
</reference>
<accession>A0AAE0RVH2</accession>